<evidence type="ECO:0000313" key="2">
    <source>
        <dbReference type="Proteomes" id="UP000000305"/>
    </source>
</evidence>
<protein>
    <submittedName>
        <fullName evidence="1">Uncharacterized protein</fullName>
    </submittedName>
</protein>
<dbReference type="KEGG" id="dpx:DAPPUDRAFT_97932"/>
<keyword evidence="2" id="KW-1185">Reference proteome</keyword>
<accession>E9G2Y6</accession>
<sequence>MTWLLGIQHTYRIYSASSTGLTLRGPYQTNQHRRRPRHARGDLARCREKRCWPCQGGSQSGRSYPLTPLSSLIIHAGKLRRDMDKNGRNNNVNEILHSRRDCRPIVPNVVLPRSVLNDYSIVHLFLNLFTELYKYINDEQNISEESNSNMSRTEAVASVTPSDFVVDEMSEALIKRMHYPLFMMI</sequence>
<name>E9G2Y6_DAPPU</name>
<reference evidence="1 2" key="1">
    <citation type="journal article" date="2011" name="Science">
        <title>The ecoresponsive genome of Daphnia pulex.</title>
        <authorList>
            <person name="Colbourne J.K."/>
            <person name="Pfrender M.E."/>
            <person name="Gilbert D."/>
            <person name="Thomas W.K."/>
            <person name="Tucker A."/>
            <person name="Oakley T.H."/>
            <person name="Tokishita S."/>
            <person name="Aerts A."/>
            <person name="Arnold G.J."/>
            <person name="Basu M.K."/>
            <person name="Bauer D.J."/>
            <person name="Caceres C.E."/>
            <person name="Carmel L."/>
            <person name="Casola C."/>
            <person name="Choi J.H."/>
            <person name="Detter J.C."/>
            <person name="Dong Q."/>
            <person name="Dusheyko S."/>
            <person name="Eads B.D."/>
            <person name="Frohlich T."/>
            <person name="Geiler-Samerotte K.A."/>
            <person name="Gerlach D."/>
            <person name="Hatcher P."/>
            <person name="Jogdeo S."/>
            <person name="Krijgsveld J."/>
            <person name="Kriventseva E.V."/>
            <person name="Kultz D."/>
            <person name="Laforsch C."/>
            <person name="Lindquist E."/>
            <person name="Lopez J."/>
            <person name="Manak J.R."/>
            <person name="Muller J."/>
            <person name="Pangilinan J."/>
            <person name="Patwardhan R.P."/>
            <person name="Pitluck S."/>
            <person name="Pritham E.J."/>
            <person name="Rechtsteiner A."/>
            <person name="Rho M."/>
            <person name="Rogozin I.B."/>
            <person name="Sakarya O."/>
            <person name="Salamov A."/>
            <person name="Schaack S."/>
            <person name="Shapiro H."/>
            <person name="Shiga Y."/>
            <person name="Skalitzky C."/>
            <person name="Smith Z."/>
            <person name="Souvorov A."/>
            <person name="Sung W."/>
            <person name="Tang Z."/>
            <person name="Tsuchiya D."/>
            <person name="Tu H."/>
            <person name="Vos H."/>
            <person name="Wang M."/>
            <person name="Wolf Y.I."/>
            <person name="Yamagata H."/>
            <person name="Yamada T."/>
            <person name="Ye Y."/>
            <person name="Shaw J.R."/>
            <person name="Andrews J."/>
            <person name="Crease T.J."/>
            <person name="Tang H."/>
            <person name="Lucas S.M."/>
            <person name="Robertson H.M."/>
            <person name="Bork P."/>
            <person name="Koonin E.V."/>
            <person name="Zdobnov E.M."/>
            <person name="Grigoriev I.V."/>
            <person name="Lynch M."/>
            <person name="Boore J.L."/>
        </authorList>
    </citation>
    <scope>NUCLEOTIDE SEQUENCE [LARGE SCALE GENOMIC DNA]</scope>
</reference>
<dbReference type="Proteomes" id="UP000000305">
    <property type="component" value="Unassembled WGS sequence"/>
</dbReference>
<dbReference type="AlphaFoldDB" id="E9G2Y6"/>
<organism evidence="1 2">
    <name type="scientific">Daphnia pulex</name>
    <name type="common">Water flea</name>
    <dbReference type="NCBI Taxonomy" id="6669"/>
    <lineage>
        <taxon>Eukaryota</taxon>
        <taxon>Metazoa</taxon>
        <taxon>Ecdysozoa</taxon>
        <taxon>Arthropoda</taxon>
        <taxon>Crustacea</taxon>
        <taxon>Branchiopoda</taxon>
        <taxon>Diplostraca</taxon>
        <taxon>Cladocera</taxon>
        <taxon>Anomopoda</taxon>
        <taxon>Daphniidae</taxon>
        <taxon>Daphnia</taxon>
    </lineage>
</organism>
<evidence type="ECO:0000313" key="1">
    <source>
        <dbReference type="EMBL" id="EFX86122.1"/>
    </source>
</evidence>
<proteinExistence type="predicted"/>
<dbReference type="EMBL" id="GL732530">
    <property type="protein sequence ID" value="EFX86122.1"/>
    <property type="molecule type" value="Genomic_DNA"/>
</dbReference>
<dbReference type="InParanoid" id="E9G2Y6"/>
<dbReference type="HOGENOM" id="CLU_1462771_0_0_1"/>
<gene>
    <name evidence="1" type="ORF">DAPPUDRAFT_97932</name>
</gene>